<evidence type="ECO:0000256" key="1">
    <source>
        <dbReference type="SAM" id="MobiDB-lite"/>
    </source>
</evidence>
<sequence length="304" mass="35367">MQRCAQREHKVVGQRTHSWAFYHHKPYRVTHGGNVDAVEGLQRFFPLQRCCLFSVGIPHLFREVPRLNFLQRKSRSYLLLILRRCRTFVISGASRVFPDLAPRSVGTVLCRLFLHLLHLHRPLTPLPSVLCSIDPDPFNKLSTTAAINNNRYISASLWAPNSRHFEHESIDEHDISAGDDTHHLNESQHSVEAKNKQTISKGKSRMTNKKTWSSTLDDLAETSRIIGKCMMEPPRIQISSSVYTIPEAISELETIPEVMDESHYEFYDHCTMVLTEKHYRETFMSIRKDRRLKWLQTRYEKRSG</sequence>
<reference evidence="2 3" key="1">
    <citation type="journal article" date="2022" name="Nat. Plants">
        <title>Genomes of leafy and leafless Platanthera orchids illuminate the evolution of mycoheterotrophy.</title>
        <authorList>
            <person name="Li M.H."/>
            <person name="Liu K.W."/>
            <person name="Li Z."/>
            <person name="Lu H.C."/>
            <person name="Ye Q.L."/>
            <person name="Zhang D."/>
            <person name="Wang J.Y."/>
            <person name="Li Y.F."/>
            <person name="Zhong Z.M."/>
            <person name="Liu X."/>
            <person name="Yu X."/>
            <person name="Liu D.K."/>
            <person name="Tu X.D."/>
            <person name="Liu B."/>
            <person name="Hao Y."/>
            <person name="Liao X.Y."/>
            <person name="Jiang Y.T."/>
            <person name="Sun W.H."/>
            <person name="Chen J."/>
            <person name="Chen Y.Q."/>
            <person name="Ai Y."/>
            <person name="Zhai J.W."/>
            <person name="Wu S.S."/>
            <person name="Zhou Z."/>
            <person name="Hsiao Y.Y."/>
            <person name="Wu W.L."/>
            <person name="Chen Y.Y."/>
            <person name="Lin Y.F."/>
            <person name="Hsu J.L."/>
            <person name="Li C.Y."/>
            <person name="Wang Z.W."/>
            <person name="Zhao X."/>
            <person name="Zhong W.Y."/>
            <person name="Ma X.K."/>
            <person name="Ma L."/>
            <person name="Huang J."/>
            <person name="Chen G.Z."/>
            <person name="Huang M.Z."/>
            <person name="Huang L."/>
            <person name="Peng D.H."/>
            <person name="Luo Y.B."/>
            <person name="Zou S.Q."/>
            <person name="Chen S.P."/>
            <person name="Lan S."/>
            <person name="Tsai W.C."/>
            <person name="Van de Peer Y."/>
            <person name="Liu Z.J."/>
        </authorList>
    </citation>
    <scope>NUCLEOTIDE SEQUENCE [LARGE SCALE GENOMIC DNA]</scope>
    <source>
        <strain evidence="2">Lor288</strain>
    </source>
</reference>
<dbReference type="EMBL" id="JBBWWR010000002">
    <property type="protein sequence ID" value="KAK8970152.1"/>
    <property type="molecule type" value="Genomic_DNA"/>
</dbReference>
<accession>A0ABR2N0Y1</accession>
<protein>
    <submittedName>
        <fullName evidence="2">Uncharacterized protein</fullName>
    </submittedName>
</protein>
<evidence type="ECO:0000313" key="2">
    <source>
        <dbReference type="EMBL" id="KAK8970152.1"/>
    </source>
</evidence>
<comment type="caution">
    <text evidence="2">The sequence shown here is derived from an EMBL/GenBank/DDBJ whole genome shotgun (WGS) entry which is preliminary data.</text>
</comment>
<dbReference type="Proteomes" id="UP001412067">
    <property type="component" value="Unassembled WGS sequence"/>
</dbReference>
<feature type="region of interest" description="Disordered" evidence="1">
    <location>
        <begin position="185"/>
        <end position="207"/>
    </location>
</feature>
<name>A0ABR2N0Y1_9ASPA</name>
<feature type="compositionally biased region" description="Basic and acidic residues" evidence="1">
    <location>
        <begin position="185"/>
        <end position="195"/>
    </location>
</feature>
<evidence type="ECO:0000313" key="3">
    <source>
        <dbReference type="Proteomes" id="UP001412067"/>
    </source>
</evidence>
<proteinExistence type="predicted"/>
<keyword evidence="3" id="KW-1185">Reference proteome</keyword>
<gene>
    <name evidence="2" type="ORF">KSP40_PGU004482</name>
</gene>
<organism evidence="2 3">
    <name type="scientific">Platanthera guangdongensis</name>
    <dbReference type="NCBI Taxonomy" id="2320717"/>
    <lineage>
        <taxon>Eukaryota</taxon>
        <taxon>Viridiplantae</taxon>
        <taxon>Streptophyta</taxon>
        <taxon>Embryophyta</taxon>
        <taxon>Tracheophyta</taxon>
        <taxon>Spermatophyta</taxon>
        <taxon>Magnoliopsida</taxon>
        <taxon>Liliopsida</taxon>
        <taxon>Asparagales</taxon>
        <taxon>Orchidaceae</taxon>
        <taxon>Orchidoideae</taxon>
        <taxon>Orchideae</taxon>
        <taxon>Orchidinae</taxon>
        <taxon>Platanthera</taxon>
    </lineage>
</organism>